<dbReference type="Proteomes" id="UP001165740">
    <property type="component" value="Chromosome 1"/>
</dbReference>
<dbReference type="InterPro" id="IPR003582">
    <property type="entry name" value="ShKT_dom"/>
</dbReference>
<feature type="domain" description="ShKT" evidence="3">
    <location>
        <begin position="29"/>
        <end position="65"/>
    </location>
</feature>
<keyword evidence="2" id="KW-0732">Signal</keyword>
<dbReference type="PANTHER" id="PTHR21724">
    <property type="entry name" value="SHKT DOMAIN-CONTAINING PROTEIN"/>
    <property type="match status" value="1"/>
</dbReference>
<organism evidence="4 5">
    <name type="scientific">Biomphalaria glabrata</name>
    <name type="common">Bloodfluke planorb</name>
    <name type="synonym">Freshwater snail</name>
    <dbReference type="NCBI Taxonomy" id="6526"/>
    <lineage>
        <taxon>Eukaryota</taxon>
        <taxon>Metazoa</taxon>
        <taxon>Spiralia</taxon>
        <taxon>Lophotrochozoa</taxon>
        <taxon>Mollusca</taxon>
        <taxon>Gastropoda</taxon>
        <taxon>Heterobranchia</taxon>
        <taxon>Euthyneura</taxon>
        <taxon>Panpulmonata</taxon>
        <taxon>Hygrophila</taxon>
        <taxon>Lymnaeoidea</taxon>
        <taxon>Planorbidae</taxon>
        <taxon>Biomphalaria</taxon>
    </lineage>
</organism>
<accession>A0A9W3BDR1</accession>
<dbReference type="Pfam" id="PF01549">
    <property type="entry name" value="ShK"/>
    <property type="match status" value="3"/>
</dbReference>
<dbReference type="AlphaFoldDB" id="A0A9W3BDR1"/>
<proteinExistence type="predicted"/>
<evidence type="ECO:0000256" key="2">
    <source>
        <dbReference type="SAM" id="SignalP"/>
    </source>
</evidence>
<evidence type="ECO:0000259" key="3">
    <source>
        <dbReference type="SMART" id="SM00254"/>
    </source>
</evidence>
<dbReference type="RefSeq" id="XP_055897566.1">
    <property type="nucleotide sequence ID" value="XM_056041591.1"/>
</dbReference>
<evidence type="ECO:0000313" key="5">
    <source>
        <dbReference type="RefSeq" id="XP_055897566.1"/>
    </source>
</evidence>
<dbReference type="OrthoDB" id="6121024at2759"/>
<evidence type="ECO:0000313" key="4">
    <source>
        <dbReference type="Proteomes" id="UP001165740"/>
    </source>
</evidence>
<reference evidence="5" key="1">
    <citation type="submission" date="2025-08" db="UniProtKB">
        <authorList>
            <consortium name="RefSeq"/>
        </authorList>
    </citation>
    <scope>IDENTIFICATION</scope>
</reference>
<dbReference type="OMA" id="RAHITCK"/>
<dbReference type="PANTHER" id="PTHR21724:SF109">
    <property type="entry name" value="SHKT DOMAIN-CONTAINING PROTEIN"/>
    <property type="match status" value="1"/>
</dbReference>
<feature type="chain" id="PRO_5040784698" evidence="2">
    <location>
        <begin position="29"/>
        <end position="244"/>
    </location>
</feature>
<feature type="domain" description="ShKT" evidence="3">
    <location>
        <begin position="76"/>
        <end position="113"/>
    </location>
</feature>
<evidence type="ECO:0000256" key="1">
    <source>
        <dbReference type="SAM" id="MobiDB-lite"/>
    </source>
</evidence>
<dbReference type="GeneID" id="106063182"/>
<feature type="domain" description="ShKT" evidence="3">
    <location>
        <begin position="130"/>
        <end position="167"/>
    </location>
</feature>
<name>A0A9W3BDR1_BIOGL</name>
<feature type="signal peptide" evidence="2">
    <location>
        <begin position="1"/>
        <end position="28"/>
    </location>
</feature>
<protein>
    <submittedName>
        <fullName evidence="5">Integumentary mucin C.1-like isoform X1</fullName>
    </submittedName>
</protein>
<dbReference type="SMART" id="SM00254">
    <property type="entry name" value="ShKT"/>
    <property type="match status" value="3"/>
</dbReference>
<keyword evidence="4" id="KW-1185">Reference proteome</keyword>
<gene>
    <name evidence="5" type="primary">LOC106063182</name>
</gene>
<sequence>MSVYVYKMLKNVVIWFVLAVASLKSVLAVCVDKEGCENYDREACSVIKYGDWGIKNCPVFCGLCGGLTTSSTTPPPCVDLEPDCESYQDDTCTNPSYKHWAESHCRKFCKLCVDDGSTSVITTTTTTPRPCIDVEPDCASYQSDVCTSPTYRHWVDENCRKFCKFCVDNTTMIDVTTSTPATTTTKSTSTTTATTSTTPTRSRTTTTAQITGAQSTTIKTPPPLPFKTPPPLIRTPPPLLVGKK</sequence>
<feature type="compositionally biased region" description="Pro residues" evidence="1">
    <location>
        <begin position="220"/>
        <end position="244"/>
    </location>
</feature>
<feature type="region of interest" description="Disordered" evidence="1">
    <location>
        <begin position="179"/>
        <end position="244"/>
    </location>
</feature>
<dbReference type="Gene3D" id="1.10.10.1940">
    <property type="match status" value="2"/>
</dbReference>
<feature type="compositionally biased region" description="Low complexity" evidence="1">
    <location>
        <begin position="179"/>
        <end position="219"/>
    </location>
</feature>